<dbReference type="InterPro" id="IPR007349">
    <property type="entry name" value="DUF418"/>
</dbReference>
<keyword evidence="1" id="KW-0812">Transmembrane</keyword>
<keyword evidence="1" id="KW-1133">Transmembrane helix</keyword>
<evidence type="ECO:0000259" key="2">
    <source>
        <dbReference type="Pfam" id="PF04235"/>
    </source>
</evidence>
<feature type="transmembrane region" description="Helical" evidence="1">
    <location>
        <begin position="354"/>
        <end position="375"/>
    </location>
</feature>
<feature type="transmembrane region" description="Helical" evidence="1">
    <location>
        <begin position="255"/>
        <end position="274"/>
    </location>
</feature>
<evidence type="ECO:0000256" key="1">
    <source>
        <dbReference type="SAM" id="Phobius"/>
    </source>
</evidence>
<reference evidence="3" key="1">
    <citation type="submission" date="2021-01" db="EMBL/GenBank/DDBJ databases">
        <title>Whole genome shotgun sequence of Dactylosporangium siamense NBRC 106093.</title>
        <authorList>
            <person name="Komaki H."/>
            <person name="Tamura T."/>
        </authorList>
    </citation>
    <scope>NUCLEOTIDE SEQUENCE</scope>
    <source>
        <strain evidence="3">NBRC 106093</strain>
    </source>
</reference>
<dbReference type="Pfam" id="PF04235">
    <property type="entry name" value="DUF418"/>
    <property type="match status" value="1"/>
</dbReference>
<accession>A0A919PTR4</accession>
<evidence type="ECO:0000313" key="3">
    <source>
        <dbReference type="EMBL" id="GIG50401.1"/>
    </source>
</evidence>
<name>A0A919PTR4_9ACTN</name>
<organism evidence="3 4">
    <name type="scientific">Dactylosporangium siamense</name>
    <dbReference type="NCBI Taxonomy" id="685454"/>
    <lineage>
        <taxon>Bacteria</taxon>
        <taxon>Bacillati</taxon>
        <taxon>Actinomycetota</taxon>
        <taxon>Actinomycetes</taxon>
        <taxon>Micromonosporales</taxon>
        <taxon>Micromonosporaceae</taxon>
        <taxon>Dactylosporangium</taxon>
    </lineage>
</organism>
<feature type="transmembrane region" description="Helical" evidence="1">
    <location>
        <begin position="76"/>
        <end position="94"/>
    </location>
</feature>
<dbReference type="RefSeq" id="WP_203852039.1">
    <property type="nucleotide sequence ID" value="NZ_BAAAVW010000027.1"/>
</dbReference>
<protein>
    <submittedName>
        <fullName evidence="3">Membrane protein</fullName>
    </submittedName>
</protein>
<feature type="transmembrane region" description="Helical" evidence="1">
    <location>
        <begin position="143"/>
        <end position="167"/>
    </location>
</feature>
<dbReference type="PANTHER" id="PTHR30590">
    <property type="entry name" value="INNER MEMBRANE PROTEIN"/>
    <property type="match status" value="1"/>
</dbReference>
<dbReference type="AlphaFoldDB" id="A0A919PTR4"/>
<feature type="transmembrane region" description="Helical" evidence="1">
    <location>
        <begin position="280"/>
        <end position="309"/>
    </location>
</feature>
<sequence length="396" mass="41242">MTSTQTTPTRSGPAHGAARLPVVDALRGLALLGILLVNMTLFKSAPSIEHLAATAIDGPWDRAAAVLVKVLGEGKFIGLFSLLFGFGVATLAARRGSYVRRLAALGVIGAAHLVLVWFGDILTTYALVGLILLAFVNRTPRTLLATALGILGTLSVVAVVGLGLLGLRAATGSSVLVAAERDITAADATEAARLTALYRTGGYLDLVGERAATPGGLLFGLAFSLVVLSMMLLGVYAARVGLFSGANEHRARLRTLARVGIGVGLPLNVLVVVVQSAEGFFVVVAGQVLLMALAAPLLTVGLAAGGVLLYERRRAPWLEAAGRLALSNYLTQSLVFSVVFYSYGLGLFGRVGAATGVILALALFAVQLVVSRWWLARFGAGPVERVLRMATYGGRR</sequence>
<gene>
    <name evidence="3" type="ORF">Dsi01nite_084420</name>
</gene>
<keyword evidence="1" id="KW-0472">Membrane</keyword>
<dbReference type="Proteomes" id="UP000660611">
    <property type="component" value="Unassembled WGS sequence"/>
</dbReference>
<keyword evidence="4" id="KW-1185">Reference proteome</keyword>
<dbReference type="PANTHER" id="PTHR30590:SF2">
    <property type="entry name" value="INNER MEMBRANE PROTEIN"/>
    <property type="match status" value="1"/>
</dbReference>
<dbReference type="EMBL" id="BONQ01000129">
    <property type="protein sequence ID" value="GIG50401.1"/>
    <property type="molecule type" value="Genomic_DNA"/>
</dbReference>
<proteinExistence type="predicted"/>
<feature type="transmembrane region" description="Helical" evidence="1">
    <location>
        <begin position="217"/>
        <end position="243"/>
    </location>
</feature>
<comment type="caution">
    <text evidence="3">The sequence shown here is derived from an EMBL/GenBank/DDBJ whole genome shotgun (WGS) entry which is preliminary data.</text>
</comment>
<feature type="domain" description="DUF418" evidence="2">
    <location>
        <begin position="237"/>
        <end position="393"/>
    </location>
</feature>
<feature type="transmembrane region" description="Helical" evidence="1">
    <location>
        <begin position="114"/>
        <end position="136"/>
    </location>
</feature>
<dbReference type="InterPro" id="IPR052529">
    <property type="entry name" value="Bact_Transport_Assoc"/>
</dbReference>
<evidence type="ECO:0000313" key="4">
    <source>
        <dbReference type="Proteomes" id="UP000660611"/>
    </source>
</evidence>
<feature type="transmembrane region" description="Helical" evidence="1">
    <location>
        <begin position="329"/>
        <end position="348"/>
    </location>
</feature>